<keyword evidence="6 11" id="KW-0812">Transmembrane</keyword>
<dbReference type="PROSITE" id="PS00409">
    <property type="entry name" value="PROKAR_NTER_METHYL"/>
    <property type="match status" value="1"/>
</dbReference>
<accession>A0A7G9SUD5</accession>
<dbReference type="NCBIfam" id="TIGR02532">
    <property type="entry name" value="IV_pilin_GFxxxE"/>
    <property type="match status" value="1"/>
</dbReference>
<gene>
    <name evidence="13" type="ORF">H9L16_00550</name>
</gene>
<comment type="subcellular location">
    <subcellularLocation>
        <location evidence="1">Cell inner membrane</location>
        <topology evidence="1">Single-pass membrane protein</topology>
    </subcellularLocation>
</comment>
<keyword evidence="5" id="KW-0997">Cell inner membrane</keyword>
<evidence type="ECO:0000256" key="9">
    <source>
        <dbReference type="ARBA" id="ARBA00025772"/>
    </source>
</evidence>
<evidence type="ECO:0000256" key="1">
    <source>
        <dbReference type="ARBA" id="ARBA00004377"/>
    </source>
</evidence>
<evidence type="ECO:0000256" key="4">
    <source>
        <dbReference type="ARBA" id="ARBA00022481"/>
    </source>
</evidence>
<organism evidence="13 14">
    <name type="scientific">Thermomonas carbonis</name>
    <dbReference type="NCBI Taxonomy" id="1463158"/>
    <lineage>
        <taxon>Bacteria</taxon>
        <taxon>Pseudomonadati</taxon>
        <taxon>Pseudomonadota</taxon>
        <taxon>Gammaproteobacteria</taxon>
        <taxon>Lysobacterales</taxon>
        <taxon>Lysobacteraceae</taxon>
        <taxon>Thermomonas</taxon>
    </lineage>
</organism>
<evidence type="ECO:0000256" key="5">
    <source>
        <dbReference type="ARBA" id="ARBA00022519"/>
    </source>
</evidence>
<dbReference type="SUPFAM" id="SSF54523">
    <property type="entry name" value="Pili subunits"/>
    <property type="match status" value="1"/>
</dbReference>
<evidence type="ECO:0000313" key="14">
    <source>
        <dbReference type="Proteomes" id="UP000515804"/>
    </source>
</evidence>
<keyword evidence="4" id="KW-0488">Methylation</keyword>
<dbReference type="Pfam" id="PF12019">
    <property type="entry name" value="GspH"/>
    <property type="match status" value="1"/>
</dbReference>
<dbReference type="GO" id="GO:0005886">
    <property type="term" value="C:plasma membrane"/>
    <property type="evidence" value="ECO:0007669"/>
    <property type="project" value="UniProtKB-SubCell"/>
</dbReference>
<evidence type="ECO:0000313" key="13">
    <source>
        <dbReference type="EMBL" id="QNN71460.1"/>
    </source>
</evidence>
<comment type="similarity">
    <text evidence="9">Belongs to the GSP H family.</text>
</comment>
<evidence type="ECO:0000256" key="3">
    <source>
        <dbReference type="ARBA" id="ARBA00022475"/>
    </source>
</evidence>
<evidence type="ECO:0000259" key="12">
    <source>
        <dbReference type="Pfam" id="PF12019"/>
    </source>
</evidence>
<keyword evidence="7 11" id="KW-1133">Transmembrane helix</keyword>
<dbReference type="GO" id="GO:0015627">
    <property type="term" value="C:type II protein secretion system complex"/>
    <property type="evidence" value="ECO:0007669"/>
    <property type="project" value="InterPro"/>
</dbReference>
<keyword evidence="3" id="KW-1003">Cell membrane</keyword>
<dbReference type="InterPro" id="IPR022346">
    <property type="entry name" value="T2SS_GspH"/>
</dbReference>
<dbReference type="Gene3D" id="3.55.40.10">
    <property type="entry name" value="minor pseudopilin epsh domain"/>
    <property type="match status" value="1"/>
</dbReference>
<keyword evidence="14" id="KW-1185">Reference proteome</keyword>
<dbReference type="Proteomes" id="UP000515804">
    <property type="component" value="Chromosome"/>
</dbReference>
<dbReference type="GO" id="GO:0015628">
    <property type="term" value="P:protein secretion by the type II secretion system"/>
    <property type="evidence" value="ECO:0007669"/>
    <property type="project" value="InterPro"/>
</dbReference>
<dbReference type="InterPro" id="IPR045584">
    <property type="entry name" value="Pilin-like"/>
</dbReference>
<evidence type="ECO:0000256" key="7">
    <source>
        <dbReference type="ARBA" id="ARBA00022989"/>
    </source>
</evidence>
<proteinExistence type="inferred from homology"/>
<keyword evidence="8 11" id="KW-0472">Membrane</keyword>
<feature type="transmembrane region" description="Helical" evidence="11">
    <location>
        <begin position="20"/>
        <end position="40"/>
    </location>
</feature>
<name>A0A7G9SUD5_9GAMM</name>
<dbReference type="EMBL" id="CP060719">
    <property type="protein sequence ID" value="QNN71460.1"/>
    <property type="molecule type" value="Genomic_DNA"/>
</dbReference>
<evidence type="ECO:0000256" key="8">
    <source>
        <dbReference type="ARBA" id="ARBA00023136"/>
    </source>
</evidence>
<reference evidence="13 14" key="1">
    <citation type="submission" date="2020-08" db="EMBL/GenBank/DDBJ databases">
        <title>Genome sequence of Thermomonas carbonis KCTC 42013T.</title>
        <authorList>
            <person name="Hyun D.-W."/>
            <person name="Bae J.-W."/>
        </authorList>
    </citation>
    <scope>NUCLEOTIDE SEQUENCE [LARGE SCALE GENOMIC DNA]</scope>
    <source>
        <strain evidence="13 14">KCTC 42013</strain>
    </source>
</reference>
<dbReference type="RefSeq" id="WP_187553973.1">
    <property type="nucleotide sequence ID" value="NZ_BMZL01000001.1"/>
</dbReference>
<dbReference type="InterPro" id="IPR012902">
    <property type="entry name" value="N_methyl_site"/>
</dbReference>
<evidence type="ECO:0000256" key="2">
    <source>
        <dbReference type="ARBA" id="ARBA00021549"/>
    </source>
</evidence>
<sequence>MSRQRVPPQQRPLPQGFTLVELLVAVAVMGVLAVVAAPSMTALVNTYRVSSTAGELTAALQIARSEAVRRNARVSVCGNAACTSTDWSEIVVVHSAPTADDPAVIRSTGASSGVSVTGPANGIVFRPSGVINAQACVPLSNSYSQYAVTVMVSGLVSNAKGTC</sequence>
<dbReference type="KEGG" id="tcn:H9L16_00550"/>
<evidence type="ECO:0000256" key="10">
    <source>
        <dbReference type="ARBA" id="ARBA00030775"/>
    </source>
</evidence>
<dbReference type="AlphaFoldDB" id="A0A7G9SUD5"/>
<evidence type="ECO:0000256" key="11">
    <source>
        <dbReference type="SAM" id="Phobius"/>
    </source>
</evidence>
<dbReference type="Pfam" id="PF07963">
    <property type="entry name" value="N_methyl"/>
    <property type="match status" value="1"/>
</dbReference>
<evidence type="ECO:0000256" key="6">
    <source>
        <dbReference type="ARBA" id="ARBA00022692"/>
    </source>
</evidence>
<protein>
    <recommendedName>
        <fullName evidence="2">Type II secretion system protein H</fullName>
    </recommendedName>
    <alternativeName>
        <fullName evidence="10">General secretion pathway protein H</fullName>
    </alternativeName>
</protein>
<feature type="domain" description="General secretion pathway GspH" evidence="12">
    <location>
        <begin position="53"/>
        <end position="154"/>
    </location>
</feature>